<gene>
    <name evidence="4" type="ORF">ANCCEY_00478</name>
</gene>
<dbReference type="Proteomes" id="UP000054495">
    <property type="component" value="Unassembled WGS sequence"/>
</dbReference>
<dbReference type="Pfam" id="PF00089">
    <property type="entry name" value="Trypsin"/>
    <property type="match status" value="3"/>
</dbReference>
<dbReference type="InterPro" id="IPR043504">
    <property type="entry name" value="Peptidase_S1_PA_chymotrypsin"/>
</dbReference>
<evidence type="ECO:0000259" key="3">
    <source>
        <dbReference type="PROSITE" id="PS50240"/>
    </source>
</evidence>
<dbReference type="PANTHER" id="PTHR24260">
    <property type="match status" value="1"/>
</dbReference>
<dbReference type="SMART" id="SM00020">
    <property type="entry name" value="Tryp_SPc"/>
    <property type="match status" value="1"/>
</dbReference>
<dbReference type="InterPro" id="IPR009003">
    <property type="entry name" value="Peptidase_S1_PA"/>
</dbReference>
<dbReference type="AlphaFoldDB" id="A0A0D6MBI7"/>
<dbReference type="Gene3D" id="2.40.10.10">
    <property type="entry name" value="Trypsin-like serine proteases"/>
    <property type="match status" value="2"/>
</dbReference>
<dbReference type="PRINTS" id="PR00722">
    <property type="entry name" value="CHYMOTRYPSIN"/>
</dbReference>
<reference evidence="4 5" key="1">
    <citation type="submission" date="2013-05" db="EMBL/GenBank/DDBJ databases">
        <title>Draft genome of the parasitic nematode Anyclostoma ceylanicum.</title>
        <authorList>
            <person name="Mitreva M."/>
        </authorList>
    </citation>
    <scope>NUCLEOTIDE SEQUENCE [LARGE SCALE GENOMIC DNA]</scope>
</reference>
<protein>
    <submittedName>
        <fullName evidence="4">Trypsin</fullName>
    </submittedName>
</protein>
<dbReference type="GO" id="GO:0004252">
    <property type="term" value="F:serine-type endopeptidase activity"/>
    <property type="evidence" value="ECO:0007669"/>
    <property type="project" value="InterPro"/>
</dbReference>
<evidence type="ECO:0000256" key="2">
    <source>
        <dbReference type="RuleBase" id="RU363034"/>
    </source>
</evidence>
<evidence type="ECO:0000313" key="4">
    <source>
        <dbReference type="EMBL" id="EPB80381.1"/>
    </source>
</evidence>
<dbReference type="InterPro" id="IPR018114">
    <property type="entry name" value="TRYPSIN_HIS"/>
</dbReference>
<dbReference type="InterPro" id="IPR001314">
    <property type="entry name" value="Peptidase_S1A"/>
</dbReference>
<keyword evidence="2" id="KW-0645">Protease</keyword>
<dbReference type="SUPFAM" id="SSF50494">
    <property type="entry name" value="Trypsin-like serine proteases"/>
    <property type="match status" value="2"/>
</dbReference>
<feature type="domain" description="Peptidase S1" evidence="3">
    <location>
        <begin position="189"/>
        <end position="430"/>
    </location>
</feature>
<keyword evidence="2" id="KW-0378">Hydrolase</keyword>
<accession>A0A0D6MBI7</accession>
<dbReference type="InterPro" id="IPR051333">
    <property type="entry name" value="CLIP_Serine_Protease"/>
</dbReference>
<dbReference type="PANTHER" id="PTHR24260:SF136">
    <property type="entry name" value="GH08193P-RELATED"/>
    <property type="match status" value="1"/>
</dbReference>
<organism evidence="4 5">
    <name type="scientific">Ancylostoma ceylanicum</name>
    <dbReference type="NCBI Taxonomy" id="53326"/>
    <lineage>
        <taxon>Eukaryota</taxon>
        <taxon>Metazoa</taxon>
        <taxon>Ecdysozoa</taxon>
        <taxon>Nematoda</taxon>
        <taxon>Chromadorea</taxon>
        <taxon>Rhabditida</taxon>
        <taxon>Rhabditina</taxon>
        <taxon>Rhabditomorpha</taxon>
        <taxon>Strongyloidea</taxon>
        <taxon>Ancylostomatidae</taxon>
        <taxon>Ancylostomatinae</taxon>
        <taxon>Ancylostoma</taxon>
    </lineage>
</organism>
<proteinExistence type="predicted"/>
<dbReference type="PROSITE" id="PS00134">
    <property type="entry name" value="TRYPSIN_HIS"/>
    <property type="match status" value="1"/>
</dbReference>
<dbReference type="GO" id="GO:0006508">
    <property type="term" value="P:proteolysis"/>
    <property type="evidence" value="ECO:0007669"/>
    <property type="project" value="UniProtKB-KW"/>
</dbReference>
<dbReference type="PROSITE" id="PS00135">
    <property type="entry name" value="TRYPSIN_SER"/>
    <property type="match status" value="2"/>
</dbReference>
<sequence>MIEPEDVSVYIRGNMSNGNYSTNCLELKNAYKVTKITVHKYETWTLQHDVALIELSVNISEDVSTPICMPDEDLSLAEVLFATGTATTPATLGSSPCLVQRVVAQKYDYVNGTKHEIVTTTFAKSTCEGDSGGPVFQVHDDGRHILVGLTSSGPPCEKRININMRSYCVDVRAYVDWICKYSEEGLHGIQRNDVTSYGGSGLYCSGVQISPRHILTAAHCALEFDDDYNLQCRLNRSYSVVSVIREPDDILVYIGGNKTDCDDPLLCPHYKAIYPASKIIVNNVDLCSLDRDIALIELCQNISETHSTPICMPMENLQLDDVLYAMKSPVTLTDPNSLSRGQQVVALKLFGVDETSHKIVTRTFLKGILPGDSGGPLFQVNDTDKHTLVGITSGLPLPLPQSKKKARSSILMQAEHSQAGFKQDVTEKATDI</sequence>
<dbReference type="EMBL" id="KE124780">
    <property type="protein sequence ID" value="EPB80381.1"/>
    <property type="molecule type" value="Genomic_DNA"/>
</dbReference>
<feature type="domain" description="Peptidase S1" evidence="3">
    <location>
        <begin position="1"/>
        <end position="183"/>
    </location>
</feature>
<keyword evidence="2" id="KW-0720">Serine protease</keyword>
<evidence type="ECO:0000256" key="1">
    <source>
        <dbReference type="ARBA" id="ARBA00023157"/>
    </source>
</evidence>
<keyword evidence="1" id="KW-1015">Disulfide bond</keyword>
<name>A0A0D6MBI7_9BILA</name>
<keyword evidence="5" id="KW-1185">Reference proteome</keyword>
<evidence type="ECO:0000313" key="5">
    <source>
        <dbReference type="Proteomes" id="UP000054495"/>
    </source>
</evidence>
<dbReference type="InterPro" id="IPR001254">
    <property type="entry name" value="Trypsin_dom"/>
</dbReference>
<dbReference type="InterPro" id="IPR033116">
    <property type="entry name" value="TRYPSIN_SER"/>
</dbReference>
<dbReference type="PROSITE" id="PS50240">
    <property type="entry name" value="TRYPSIN_DOM"/>
    <property type="match status" value="2"/>
</dbReference>